<keyword evidence="2" id="KW-1185">Reference proteome</keyword>
<evidence type="ECO:0000256" key="1">
    <source>
        <dbReference type="SAM" id="MobiDB-lite"/>
    </source>
</evidence>
<dbReference type="AlphaFoldDB" id="A0A0M3HUQ8"/>
<feature type="region of interest" description="Disordered" evidence="1">
    <location>
        <begin position="1"/>
        <end position="24"/>
    </location>
</feature>
<reference evidence="3" key="1">
    <citation type="submission" date="2017-02" db="UniProtKB">
        <authorList>
            <consortium name="WormBaseParasite"/>
        </authorList>
    </citation>
    <scope>IDENTIFICATION</scope>
</reference>
<organism evidence="2 3">
    <name type="scientific">Ascaris lumbricoides</name>
    <name type="common">Giant roundworm</name>
    <dbReference type="NCBI Taxonomy" id="6252"/>
    <lineage>
        <taxon>Eukaryota</taxon>
        <taxon>Metazoa</taxon>
        <taxon>Ecdysozoa</taxon>
        <taxon>Nematoda</taxon>
        <taxon>Chromadorea</taxon>
        <taxon>Rhabditida</taxon>
        <taxon>Spirurina</taxon>
        <taxon>Ascaridomorpha</taxon>
        <taxon>Ascaridoidea</taxon>
        <taxon>Ascarididae</taxon>
        <taxon>Ascaris</taxon>
    </lineage>
</organism>
<proteinExistence type="predicted"/>
<evidence type="ECO:0000313" key="3">
    <source>
        <dbReference type="WBParaSite" id="ALUE_0000656501-mRNA-1"/>
    </source>
</evidence>
<dbReference type="Proteomes" id="UP000036681">
    <property type="component" value="Unplaced"/>
</dbReference>
<accession>A0A0M3HUQ8</accession>
<name>A0A0M3HUQ8_ASCLU</name>
<sequence>MSSGSGLSPEPELSENHRKHGHQSSFSEISQSVINFNEDCHSITWKRNASAASQSGLLRYRWSGLSRDCPNWGYQSITSTTINKVSAEKESSKFLLKLDYCTPVTKLGINQGHHIITRIRIIRASTQAAPSEHHLNLDRQSIT</sequence>
<evidence type="ECO:0000313" key="2">
    <source>
        <dbReference type="Proteomes" id="UP000036681"/>
    </source>
</evidence>
<dbReference type="WBParaSite" id="ALUE_0000656501-mRNA-1">
    <property type="protein sequence ID" value="ALUE_0000656501-mRNA-1"/>
    <property type="gene ID" value="ALUE_0000656501"/>
</dbReference>
<protein>
    <submittedName>
        <fullName evidence="3">Uncharacterized protein</fullName>
    </submittedName>
</protein>